<dbReference type="EMBL" id="JEMG01000001">
    <property type="protein sequence ID" value="EYC52843.1"/>
    <property type="molecule type" value="Genomic_DNA"/>
</dbReference>
<feature type="transmembrane region" description="Helical" evidence="1">
    <location>
        <begin position="103"/>
        <end position="124"/>
    </location>
</feature>
<evidence type="ECO:0000256" key="1">
    <source>
        <dbReference type="SAM" id="Phobius"/>
    </source>
</evidence>
<keyword evidence="1" id="KW-1133">Transmembrane helix</keyword>
<protein>
    <submittedName>
        <fullName evidence="2">Uncharacterized protein</fullName>
    </submittedName>
</protein>
<keyword evidence="1" id="KW-0812">Transmembrane</keyword>
<evidence type="ECO:0000313" key="3">
    <source>
        <dbReference type="Proteomes" id="UP000023268"/>
    </source>
</evidence>
<evidence type="ECO:0000313" key="2">
    <source>
        <dbReference type="EMBL" id="EYC52843.1"/>
    </source>
</evidence>
<proteinExistence type="predicted"/>
<name>A0A016XNP9_9BURK</name>
<comment type="caution">
    <text evidence="2">The sequence shown here is derived from an EMBL/GenBank/DDBJ whole genome shotgun (WGS) entry which is preliminary data.</text>
</comment>
<sequence>MAACRKAEAKALANIPQNGDPTNGLWVQDVKKNDQWRRLILTRFLRFQADRLGVDLPSTTEQAMYGQVEWDDDESQPYYLTDVGVQLTRDRIRAEKKHRREVAAFWVTSVVGVLGAITGMISVWKS</sequence>
<gene>
    <name evidence="2" type="ORF">AZ34_09105</name>
</gene>
<organism evidence="2 3">
    <name type="scientific">Hylemonella gracilis str. Niagara R</name>
    <dbReference type="NCBI Taxonomy" id="1458275"/>
    <lineage>
        <taxon>Bacteria</taxon>
        <taxon>Pseudomonadati</taxon>
        <taxon>Pseudomonadota</taxon>
        <taxon>Betaproteobacteria</taxon>
        <taxon>Burkholderiales</taxon>
        <taxon>Comamonadaceae</taxon>
        <taxon>Hylemonella</taxon>
    </lineage>
</organism>
<reference evidence="2 3" key="1">
    <citation type="submission" date="2014-02" db="EMBL/GenBank/DDBJ databases">
        <title>Draft Genome of Hylemonella gracilis isolated from the Niagara River.</title>
        <authorList>
            <person name="Pawlowski D.R."/>
            <person name="Koudelka G.B."/>
        </authorList>
    </citation>
    <scope>NUCLEOTIDE SEQUENCE [LARGE SCALE GENOMIC DNA]</scope>
    <source>
        <strain evidence="2 3">Niagara R</strain>
    </source>
</reference>
<keyword evidence="1" id="KW-0472">Membrane</keyword>
<accession>A0A016XNP9</accession>
<dbReference type="AlphaFoldDB" id="A0A016XNP9"/>
<dbReference type="Proteomes" id="UP000023268">
    <property type="component" value="Unassembled WGS sequence"/>
</dbReference>